<dbReference type="GO" id="GO:0001764">
    <property type="term" value="P:neuron migration"/>
    <property type="evidence" value="ECO:0007669"/>
    <property type="project" value="UniProtKB-ARBA"/>
</dbReference>
<keyword evidence="4 14" id="KW-0812">Transmembrane</keyword>
<dbReference type="Proteomes" id="UP000694389">
    <property type="component" value="Unassembled WGS sequence"/>
</dbReference>
<evidence type="ECO:0000256" key="17">
    <source>
        <dbReference type="SAM" id="Phobius"/>
    </source>
</evidence>
<dbReference type="InterPro" id="IPR020894">
    <property type="entry name" value="Cadherin_CS"/>
</dbReference>
<dbReference type="Ensembl" id="ENSDLAT00005056675.2">
    <property type="protein sequence ID" value="ENSDLAP00005053297.2"/>
    <property type="gene ID" value="ENSDLAG00005022924.2"/>
</dbReference>
<dbReference type="SMART" id="SM00112">
    <property type="entry name" value="CA"/>
    <property type="match status" value="4"/>
</dbReference>
<dbReference type="GO" id="GO:0008013">
    <property type="term" value="F:beta-catenin binding"/>
    <property type="evidence" value="ECO:0007669"/>
    <property type="project" value="TreeGrafter"/>
</dbReference>
<evidence type="ECO:0000256" key="4">
    <source>
        <dbReference type="ARBA" id="ARBA00022692"/>
    </source>
</evidence>
<evidence type="ECO:0000256" key="15">
    <source>
        <dbReference type="RuleBase" id="RU004357"/>
    </source>
</evidence>
<dbReference type="GO" id="GO:0060027">
    <property type="term" value="P:convergent extension involved in gastrulation"/>
    <property type="evidence" value="ECO:0007669"/>
    <property type="project" value="UniProtKB-ARBA"/>
</dbReference>
<dbReference type="GO" id="GO:0042074">
    <property type="term" value="P:cell migration involved in gastrulation"/>
    <property type="evidence" value="ECO:0007669"/>
    <property type="project" value="UniProtKB-ARBA"/>
</dbReference>
<evidence type="ECO:0000256" key="12">
    <source>
        <dbReference type="ARBA" id="ARBA00023180"/>
    </source>
</evidence>
<evidence type="ECO:0000256" key="3">
    <source>
        <dbReference type="ARBA" id="ARBA00022475"/>
    </source>
</evidence>
<feature type="domain" description="Cadherin" evidence="18">
    <location>
        <begin position="356"/>
        <end position="462"/>
    </location>
</feature>
<dbReference type="GO" id="GO:0005912">
    <property type="term" value="C:adherens junction"/>
    <property type="evidence" value="ECO:0007669"/>
    <property type="project" value="UniProtKB-SubCell"/>
</dbReference>
<keyword evidence="9" id="KW-0965">Cell junction</keyword>
<evidence type="ECO:0000259" key="18">
    <source>
        <dbReference type="PROSITE" id="PS50268"/>
    </source>
</evidence>
<dbReference type="InterPro" id="IPR015919">
    <property type="entry name" value="Cadherin-like_sf"/>
</dbReference>
<keyword evidence="6" id="KW-0677">Repeat</keyword>
<dbReference type="CDD" id="cd11304">
    <property type="entry name" value="Cadherin_repeat"/>
    <property type="match status" value="4"/>
</dbReference>
<dbReference type="AlphaFoldDB" id="A0A8C4NWZ2"/>
<dbReference type="GO" id="GO:0005509">
    <property type="term" value="F:calcium ion binding"/>
    <property type="evidence" value="ECO:0007669"/>
    <property type="project" value="UniProtKB-UniRule"/>
</dbReference>
<evidence type="ECO:0000313" key="19">
    <source>
        <dbReference type="Ensembl" id="ENSDLAP00005053297.2"/>
    </source>
</evidence>
<dbReference type="InterPro" id="IPR002126">
    <property type="entry name" value="Cadherin-like_dom"/>
</dbReference>
<evidence type="ECO:0000256" key="2">
    <source>
        <dbReference type="ARBA" id="ARBA00004536"/>
    </source>
</evidence>
<feature type="region of interest" description="Disordered" evidence="16">
    <location>
        <begin position="623"/>
        <end position="673"/>
    </location>
</feature>
<dbReference type="SUPFAM" id="SSF49313">
    <property type="entry name" value="Cadherin-like"/>
    <property type="match status" value="5"/>
</dbReference>
<reference evidence="19" key="1">
    <citation type="submission" date="2025-08" db="UniProtKB">
        <authorList>
            <consortium name="Ensembl"/>
        </authorList>
    </citation>
    <scope>IDENTIFICATION</scope>
</reference>
<dbReference type="PROSITE" id="PS50268">
    <property type="entry name" value="CADHERIN_2"/>
    <property type="match status" value="4"/>
</dbReference>
<dbReference type="PROSITE" id="PS00232">
    <property type="entry name" value="CADHERIN_1"/>
    <property type="match status" value="1"/>
</dbReference>
<dbReference type="GO" id="GO:0007498">
    <property type="term" value="P:mesoderm development"/>
    <property type="evidence" value="ECO:0007669"/>
    <property type="project" value="UniProtKB-ARBA"/>
</dbReference>
<evidence type="ECO:0000256" key="16">
    <source>
        <dbReference type="SAM" id="MobiDB-lite"/>
    </source>
</evidence>
<dbReference type="PANTHER" id="PTHR24027:SF300">
    <property type="entry name" value="CADHERIN-15"/>
    <property type="match status" value="1"/>
</dbReference>
<feature type="domain" description="Cadherin" evidence="18">
    <location>
        <begin position="127"/>
        <end position="241"/>
    </location>
</feature>
<reference evidence="19" key="2">
    <citation type="submission" date="2025-09" db="UniProtKB">
        <authorList>
            <consortium name="Ensembl"/>
        </authorList>
    </citation>
    <scope>IDENTIFICATION</scope>
</reference>
<evidence type="ECO:0000256" key="7">
    <source>
        <dbReference type="ARBA" id="ARBA00022837"/>
    </source>
</evidence>
<dbReference type="FunFam" id="2.60.40.60:FF:000019">
    <property type="entry name" value="Cadherin 2"/>
    <property type="match status" value="1"/>
</dbReference>
<dbReference type="FunFam" id="4.10.900.10:FF:000001">
    <property type="entry name" value="Cadherin 2"/>
    <property type="match status" value="1"/>
</dbReference>
<dbReference type="GO" id="GO:0044331">
    <property type="term" value="P:cell-cell adhesion mediated by cadherin"/>
    <property type="evidence" value="ECO:0007669"/>
    <property type="project" value="TreeGrafter"/>
</dbReference>
<evidence type="ECO:0000256" key="8">
    <source>
        <dbReference type="ARBA" id="ARBA00022889"/>
    </source>
</evidence>
<evidence type="ECO:0000313" key="20">
    <source>
        <dbReference type="Proteomes" id="UP000694389"/>
    </source>
</evidence>
<evidence type="ECO:0000256" key="13">
    <source>
        <dbReference type="PROSITE-ProRule" id="PRU00043"/>
    </source>
</evidence>
<feature type="transmembrane region" description="Helical" evidence="17">
    <location>
        <begin position="568"/>
        <end position="593"/>
    </location>
</feature>
<dbReference type="Gene3D" id="4.10.900.10">
    <property type="entry name" value="TCF3-CBD (Catenin binding domain)"/>
    <property type="match status" value="1"/>
</dbReference>
<dbReference type="FunFam" id="2.60.40.60:FF:000011">
    <property type="entry name" value="Cadherin 1"/>
    <property type="match status" value="1"/>
</dbReference>
<keyword evidence="10 17" id="KW-1133">Transmembrane helix</keyword>
<keyword evidence="7 13" id="KW-0106">Calcium</keyword>
<evidence type="ECO:0000256" key="11">
    <source>
        <dbReference type="ARBA" id="ARBA00023136"/>
    </source>
</evidence>
<dbReference type="GO" id="GO:0001841">
    <property type="term" value="P:neural tube formation"/>
    <property type="evidence" value="ECO:0007669"/>
    <property type="project" value="UniProtKB-ARBA"/>
</dbReference>
<dbReference type="Gene3D" id="2.60.40.60">
    <property type="entry name" value="Cadherins"/>
    <property type="match status" value="5"/>
</dbReference>
<evidence type="ECO:0000256" key="5">
    <source>
        <dbReference type="ARBA" id="ARBA00022723"/>
    </source>
</evidence>
<keyword evidence="12" id="KW-0325">Glycoprotein</keyword>
<comment type="subcellular location">
    <subcellularLocation>
        <location evidence="2">Cell junction</location>
        <location evidence="2">Adherens junction</location>
    </subcellularLocation>
    <subcellularLocation>
        <location evidence="1 14">Cell membrane</location>
        <topology evidence="1 14">Single-pass type I membrane protein</topology>
    </subcellularLocation>
</comment>
<gene>
    <name evidence="19" type="primary">cdh15</name>
</gene>
<dbReference type="GO" id="GO:0045296">
    <property type="term" value="F:cadherin binding"/>
    <property type="evidence" value="ECO:0007669"/>
    <property type="project" value="TreeGrafter"/>
</dbReference>
<accession>A0A8C4NWZ2</accession>
<dbReference type="GO" id="GO:0000902">
    <property type="term" value="P:cell morphogenesis"/>
    <property type="evidence" value="ECO:0007669"/>
    <property type="project" value="TreeGrafter"/>
</dbReference>
<keyword evidence="3" id="KW-1003">Cell membrane</keyword>
<evidence type="ECO:0000256" key="1">
    <source>
        <dbReference type="ARBA" id="ARBA00004251"/>
    </source>
</evidence>
<comment type="function">
    <text evidence="15">Cadherins are calcium-dependent cell adhesion proteins.</text>
</comment>
<dbReference type="InterPro" id="IPR027397">
    <property type="entry name" value="Catenin-bd_sf"/>
</dbReference>
<dbReference type="GO" id="GO:0007398">
    <property type="term" value="P:ectoderm development"/>
    <property type="evidence" value="ECO:0007669"/>
    <property type="project" value="UniProtKB-ARBA"/>
</dbReference>
<feature type="compositionally biased region" description="Pro residues" evidence="16">
    <location>
        <begin position="660"/>
        <end position="669"/>
    </location>
</feature>
<dbReference type="GO" id="GO:0034332">
    <property type="term" value="P:adherens junction organization"/>
    <property type="evidence" value="ECO:0007669"/>
    <property type="project" value="UniProtKB-ARBA"/>
</dbReference>
<protein>
    <submittedName>
        <fullName evidence="19">Cadherin 15, type 1, M-cadherin (myotubule)</fullName>
    </submittedName>
</protein>
<keyword evidence="11 17" id="KW-0472">Membrane</keyword>
<evidence type="ECO:0000256" key="10">
    <source>
        <dbReference type="ARBA" id="ARBA00022989"/>
    </source>
</evidence>
<proteinExistence type="predicted"/>
<keyword evidence="8 14" id="KW-0130">Cell adhesion</keyword>
<dbReference type="GO" id="GO:0016342">
    <property type="term" value="C:catenin complex"/>
    <property type="evidence" value="ECO:0007669"/>
    <property type="project" value="TreeGrafter"/>
</dbReference>
<dbReference type="GO" id="GO:0016339">
    <property type="term" value="P:calcium-dependent cell-cell adhesion via plasma membrane cell adhesion molecules"/>
    <property type="evidence" value="ECO:0007669"/>
    <property type="project" value="TreeGrafter"/>
</dbReference>
<dbReference type="GO" id="GO:0007043">
    <property type="term" value="P:cell-cell junction assembly"/>
    <property type="evidence" value="ECO:0007669"/>
    <property type="project" value="TreeGrafter"/>
</dbReference>
<sequence>PQTLYPWRNQGKGVVRVKRDWIIPPIRVLENSKQVPENLVQIKSDKIFTGEVIYKLEGPGVDQEPKNLFEIDDKTGMIRSKRPLDREKYNSFTLKAFALSPSGERLENPTTIEIVVLDQNDNRPAFTQSEFVGTVSEFSVPGTSVMSVSAIDKDDPMTENAYLSYSIIGQESIPANAVTKTMFGINNQTGAIYTRDVGLDREVVKSFRLKLQIADMGGMGLTSEGVAIIHVSDINNHAPWFSPTSYSMIAVENREDYEIGRVNVTDRDDRGTGNWEAKYLIANDPNGNFAISTDPATNQGVLTVVKPLDFEAQNEYVLTLMVENVNPLSNKAPNLPVSTATVVVTVVNENEAPHFREDPIQIVVPESVVPGTLLKSNIAFDPDNSDLRYAAAAKHDRDPERWLDINRDTGDLTAKRTFNMRSPHVRNNIYNAVVKVTDADGVSTTATVAITLKETNDFPPQLFPLSGTVCKDAGRMGSGLVLTAVDEDFPPHAAPFTFNMPDDLSINWTVIQVNGKGRPLGILFVSDSGSPALGAYAQVNVTVCPCDSFGDCKSEAGAILGSSVGISFIALIIIMASIALLLLLLLLAVAVTACGRRHHIKKGTGLLVGESEDDIRDNVFNYDEQGGGEEDEVRLHRSSSGVPRGKQPLRKDAPHNLPSPIYPRRPPADPTDIEDYINDGLEAADNDPNVPPYDTALIYDYEGEGSLAGSLSSIASGSSDGDQDYDYLNDWGPRFQKLANMYDPR</sequence>
<keyword evidence="20" id="KW-1185">Reference proteome</keyword>
<dbReference type="InterPro" id="IPR000233">
    <property type="entry name" value="Cadherin_Y-type_LIR"/>
</dbReference>
<dbReference type="FunFam" id="2.60.40.60:FF:000022">
    <property type="entry name" value="Cadherin 2"/>
    <property type="match status" value="1"/>
</dbReference>
<organism evidence="19 20">
    <name type="scientific">Dicentrarchus labrax</name>
    <name type="common">European seabass</name>
    <name type="synonym">Morone labrax</name>
    <dbReference type="NCBI Taxonomy" id="13489"/>
    <lineage>
        <taxon>Eukaryota</taxon>
        <taxon>Metazoa</taxon>
        <taxon>Chordata</taxon>
        <taxon>Craniata</taxon>
        <taxon>Vertebrata</taxon>
        <taxon>Euteleostomi</taxon>
        <taxon>Actinopterygii</taxon>
        <taxon>Neopterygii</taxon>
        <taxon>Teleostei</taxon>
        <taxon>Neoteleostei</taxon>
        <taxon>Acanthomorphata</taxon>
        <taxon>Eupercaria</taxon>
        <taxon>Moronidae</taxon>
        <taxon>Dicentrarchus</taxon>
    </lineage>
</organism>
<dbReference type="Pfam" id="PF00028">
    <property type="entry name" value="Cadherin"/>
    <property type="match status" value="4"/>
</dbReference>
<evidence type="ECO:0000256" key="6">
    <source>
        <dbReference type="ARBA" id="ARBA00022737"/>
    </source>
</evidence>
<keyword evidence="5" id="KW-0479">Metal-binding</keyword>
<dbReference type="GeneTree" id="ENSGT00940000160118"/>
<dbReference type="InterPro" id="IPR039808">
    <property type="entry name" value="Cadherin"/>
</dbReference>
<evidence type="ECO:0000256" key="14">
    <source>
        <dbReference type="RuleBase" id="RU003318"/>
    </source>
</evidence>
<dbReference type="PRINTS" id="PR00205">
    <property type="entry name" value="CADHERIN"/>
</dbReference>
<dbReference type="GO" id="GO:0030010">
    <property type="term" value="P:establishment of cell polarity"/>
    <property type="evidence" value="ECO:0007669"/>
    <property type="project" value="UniProtKB-ARBA"/>
</dbReference>
<dbReference type="PANTHER" id="PTHR24027">
    <property type="entry name" value="CADHERIN-23"/>
    <property type="match status" value="1"/>
</dbReference>
<feature type="domain" description="Cadherin" evidence="18">
    <location>
        <begin position="20"/>
        <end position="126"/>
    </location>
</feature>
<feature type="domain" description="Cadherin" evidence="18">
    <location>
        <begin position="242"/>
        <end position="355"/>
    </location>
</feature>
<evidence type="ECO:0000256" key="9">
    <source>
        <dbReference type="ARBA" id="ARBA00022949"/>
    </source>
</evidence>
<dbReference type="GO" id="GO:0007156">
    <property type="term" value="P:homophilic cell adhesion via plasma membrane adhesion molecules"/>
    <property type="evidence" value="ECO:0007669"/>
    <property type="project" value="InterPro"/>
</dbReference>
<dbReference type="Pfam" id="PF01049">
    <property type="entry name" value="CADH_Y-type_LIR"/>
    <property type="match status" value="1"/>
</dbReference>
<name>A0A8C4NWZ2_DICLA</name>